<gene>
    <name evidence="3" type="ORF">H696_04613</name>
</gene>
<evidence type="ECO:0008006" key="5">
    <source>
        <dbReference type="Google" id="ProtNLM"/>
    </source>
</evidence>
<dbReference type="AlphaFoldDB" id="A0A058Z5I2"/>
<evidence type="ECO:0000313" key="4">
    <source>
        <dbReference type="Proteomes" id="UP000030693"/>
    </source>
</evidence>
<keyword evidence="2" id="KW-1133">Transmembrane helix</keyword>
<evidence type="ECO:0000256" key="2">
    <source>
        <dbReference type="SAM" id="Phobius"/>
    </source>
</evidence>
<reference evidence="3" key="1">
    <citation type="submission" date="2013-04" db="EMBL/GenBank/DDBJ databases">
        <title>The Genome Sequence of Fonticula alba ATCC 38817.</title>
        <authorList>
            <consortium name="The Broad Institute Genomics Platform"/>
            <person name="Russ C."/>
            <person name="Cuomo C."/>
            <person name="Burger G."/>
            <person name="Gray M.W."/>
            <person name="Holland P.W.H."/>
            <person name="King N."/>
            <person name="Lang F.B.F."/>
            <person name="Roger A.J."/>
            <person name="Ruiz-Trillo I."/>
            <person name="Brown M."/>
            <person name="Walker B."/>
            <person name="Young S."/>
            <person name="Zeng Q."/>
            <person name="Gargeya S."/>
            <person name="Fitzgerald M."/>
            <person name="Haas B."/>
            <person name="Abouelleil A."/>
            <person name="Allen A.W."/>
            <person name="Alvarado L."/>
            <person name="Arachchi H.M."/>
            <person name="Berlin A.M."/>
            <person name="Chapman S.B."/>
            <person name="Gainer-Dewar J."/>
            <person name="Goldberg J."/>
            <person name="Griggs A."/>
            <person name="Gujja S."/>
            <person name="Hansen M."/>
            <person name="Howarth C."/>
            <person name="Imamovic A."/>
            <person name="Ireland A."/>
            <person name="Larimer J."/>
            <person name="McCowan C."/>
            <person name="Murphy C."/>
            <person name="Pearson M."/>
            <person name="Poon T.W."/>
            <person name="Priest M."/>
            <person name="Roberts A."/>
            <person name="Saif S."/>
            <person name="Shea T."/>
            <person name="Sisk P."/>
            <person name="Sykes S."/>
            <person name="Wortman J."/>
            <person name="Nusbaum C."/>
            <person name="Birren B."/>
        </authorList>
    </citation>
    <scope>NUCLEOTIDE SEQUENCE [LARGE SCALE GENOMIC DNA]</scope>
    <source>
        <strain evidence="3">ATCC 38817</strain>
    </source>
</reference>
<dbReference type="GeneID" id="20529338"/>
<proteinExistence type="predicted"/>
<feature type="transmembrane region" description="Helical" evidence="2">
    <location>
        <begin position="100"/>
        <end position="123"/>
    </location>
</feature>
<accession>A0A058Z5I2</accession>
<feature type="compositionally biased region" description="Low complexity" evidence="1">
    <location>
        <begin position="196"/>
        <end position="208"/>
    </location>
</feature>
<keyword evidence="4" id="KW-1185">Reference proteome</keyword>
<organism evidence="3">
    <name type="scientific">Fonticula alba</name>
    <name type="common">Slime mold</name>
    <dbReference type="NCBI Taxonomy" id="691883"/>
    <lineage>
        <taxon>Eukaryota</taxon>
        <taxon>Rotosphaerida</taxon>
        <taxon>Fonticulaceae</taxon>
        <taxon>Fonticula</taxon>
    </lineage>
</organism>
<dbReference type="RefSeq" id="XP_009496774.1">
    <property type="nucleotide sequence ID" value="XM_009498499.1"/>
</dbReference>
<sequence length="238" mass="24965">MRHYPQGQPAPATPADSLPIMPLYGTGDFASLVSRVEPSHTGGAGHYDDILAFQARLIQSRAHKESSPRRHYALLAVLGVTGACATLLGTLTLYQSGLTWASLALGAASLGVTLLASVAAFLLQERFVKSSLILSSHEPIRPGPAGPGMEQSTTPSAPPSGTDRVLRMFSMMQPPVAGRSAGMPATGHSASGGGPASSPSTPYAGSSSIRLMEEMLPSKFIEDFESHRYHRNRASGRA</sequence>
<keyword evidence="2" id="KW-0812">Transmembrane</keyword>
<keyword evidence="2" id="KW-0472">Membrane</keyword>
<name>A0A058Z5I2_FONAL</name>
<evidence type="ECO:0000313" key="3">
    <source>
        <dbReference type="EMBL" id="KCV69203.1"/>
    </source>
</evidence>
<protein>
    <recommendedName>
        <fullName evidence="5">Transmembrane protein</fullName>
    </recommendedName>
</protein>
<evidence type="ECO:0000256" key="1">
    <source>
        <dbReference type="SAM" id="MobiDB-lite"/>
    </source>
</evidence>
<feature type="region of interest" description="Disordered" evidence="1">
    <location>
        <begin position="139"/>
        <end position="163"/>
    </location>
</feature>
<feature type="transmembrane region" description="Helical" evidence="2">
    <location>
        <begin position="72"/>
        <end position="94"/>
    </location>
</feature>
<feature type="region of interest" description="Disordered" evidence="1">
    <location>
        <begin position="177"/>
        <end position="209"/>
    </location>
</feature>
<dbReference type="EMBL" id="KB932207">
    <property type="protein sequence ID" value="KCV69203.1"/>
    <property type="molecule type" value="Genomic_DNA"/>
</dbReference>
<dbReference type="Proteomes" id="UP000030693">
    <property type="component" value="Unassembled WGS sequence"/>
</dbReference>